<sequence>MTNLPNPGKHGKLYDIPAIAAATGYTRENIYHVLGAQNFPAPAVTYNRGKNLGEGRLWREEDIQAWAGLTMSQKMRGEGSNVPDVARVEDYATGEGSGLIVCTITGGADGFLSAAKSVEYSAGGLTREEAAEVALKAAQGASRAEA</sequence>
<dbReference type="Proteomes" id="UP000785653">
    <property type="component" value="Unassembled WGS sequence"/>
</dbReference>
<reference evidence="1" key="1">
    <citation type="submission" date="2020-04" db="EMBL/GenBank/DDBJ databases">
        <title>Deep metagenomics examines the oral microbiome during advanced dental caries in children, revealing novel taxa and co-occurrences with host molecules.</title>
        <authorList>
            <person name="Baker J.L."/>
            <person name="Morton J.T."/>
            <person name="Dinis M."/>
            <person name="Alvarez R."/>
            <person name="Tran N.C."/>
            <person name="Knight R."/>
            <person name="Edlund A."/>
        </authorList>
    </citation>
    <scope>NUCLEOTIDE SEQUENCE</scope>
    <source>
        <strain evidence="1">JCVI_47_bin.3</strain>
    </source>
</reference>
<gene>
    <name evidence="1" type="ORF">HXO65_00165</name>
</gene>
<name>A0A930LXU9_9MICC</name>
<protein>
    <submittedName>
        <fullName evidence="1">Uncharacterized protein</fullName>
    </submittedName>
</protein>
<comment type="caution">
    <text evidence="1">The sequence shown here is derived from an EMBL/GenBank/DDBJ whole genome shotgun (WGS) entry which is preliminary data.</text>
</comment>
<organism evidence="1 2">
    <name type="scientific">Rothia mucilaginosa</name>
    <dbReference type="NCBI Taxonomy" id="43675"/>
    <lineage>
        <taxon>Bacteria</taxon>
        <taxon>Bacillati</taxon>
        <taxon>Actinomycetota</taxon>
        <taxon>Actinomycetes</taxon>
        <taxon>Micrococcales</taxon>
        <taxon>Micrococcaceae</taxon>
        <taxon>Rothia</taxon>
    </lineage>
</organism>
<evidence type="ECO:0000313" key="1">
    <source>
        <dbReference type="EMBL" id="MBF1672619.1"/>
    </source>
</evidence>
<evidence type="ECO:0000313" key="2">
    <source>
        <dbReference type="Proteomes" id="UP000785653"/>
    </source>
</evidence>
<dbReference type="AlphaFoldDB" id="A0A930LXU9"/>
<dbReference type="EMBL" id="JABZXS010000001">
    <property type="protein sequence ID" value="MBF1672619.1"/>
    <property type="molecule type" value="Genomic_DNA"/>
</dbReference>
<proteinExistence type="predicted"/>
<accession>A0A930LXU9</accession>